<keyword evidence="2 9" id="KW-0732">Signal</keyword>
<evidence type="ECO:0000256" key="1">
    <source>
        <dbReference type="ARBA" id="ARBA00008061"/>
    </source>
</evidence>
<dbReference type="SUPFAM" id="SSF51011">
    <property type="entry name" value="Glycosyl hydrolase domain"/>
    <property type="match status" value="1"/>
</dbReference>
<dbReference type="Pfam" id="PF03714">
    <property type="entry name" value="PUD"/>
    <property type="match status" value="1"/>
</dbReference>
<dbReference type="InterPro" id="IPR005323">
    <property type="entry name" value="CBM41_pullulanase"/>
</dbReference>
<dbReference type="Gene3D" id="2.60.40.10">
    <property type="entry name" value="Immunoglobulins"/>
    <property type="match status" value="4"/>
</dbReference>
<dbReference type="Proteomes" id="UP001157133">
    <property type="component" value="Unassembled WGS sequence"/>
</dbReference>
<dbReference type="SMART" id="SM00642">
    <property type="entry name" value="Aamy"/>
    <property type="match status" value="1"/>
</dbReference>
<dbReference type="Gene3D" id="2.60.40.1130">
    <property type="entry name" value="Rab geranylgeranyltransferase alpha-subunit, insert domain"/>
    <property type="match status" value="1"/>
</dbReference>
<dbReference type="EC" id="3.2.1.41" evidence="6"/>
<evidence type="ECO:0000256" key="9">
    <source>
        <dbReference type="SAM" id="SignalP"/>
    </source>
</evidence>
<dbReference type="SUPFAM" id="SSF51445">
    <property type="entry name" value="(Trans)glycosidases"/>
    <property type="match status" value="1"/>
</dbReference>
<keyword evidence="12" id="KW-1185">Reference proteome</keyword>
<feature type="domain" description="Glycosyl hydrolase family 13 catalytic" evidence="10">
    <location>
        <begin position="595"/>
        <end position="931"/>
    </location>
</feature>
<name>A0ABQ6H8X1_9GAMM</name>
<dbReference type="InterPro" id="IPR014756">
    <property type="entry name" value="Ig_E-set"/>
</dbReference>
<organism evidence="11 12">
    <name type="scientific">Thalassotalea eurytherma</name>
    <dbReference type="NCBI Taxonomy" id="1144278"/>
    <lineage>
        <taxon>Bacteria</taxon>
        <taxon>Pseudomonadati</taxon>
        <taxon>Pseudomonadota</taxon>
        <taxon>Gammaproteobacteria</taxon>
        <taxon>Alteromonadales</taxon>
        <taxon>Colwelliaceae</taxon>
        <taxon>Thalassotalea</taxon>
    </lineage>
</organism>
<dbReference type="RefSeq" id="WP_284208747.1">
    <property type="nucleotide sequence ID" value="NZ_BSSU01000014.1"/>
</dbReference>
<reference evidence="11 12" key="1">
    <citation type="submission" date="2023-03" db="EMBL/GenBank/DDBJ databases">
        <title>Draft genome sequence of Thalassotalea eurytherma JCM 18482T.</title>
        <authorList>
            <person name="Sawabe T."/>
        </authorList>
    </citation>
    <scope>NUCLEOTIDE SEQUENCE [LARGE SCALE GENOMIC DNA]</scope>
    <source>
        <strain evidence="11 12">JCM 18482</strain>
    </source>
</reference>
<dbReference type="InterPro" id="IPR013780">
    <property type="entry name" value="Glyco_hydro_b"/>
</dbReference>
<dbReference type="CDD" id="cd02861">
    <property type="entry name" value="E_set_pullulanase_like"/>
    <property type="match status" value="3"/>
</dbReference>
<evidence type="ECO:0000256" key="2">
    <source>
        <dbReference type="ARBA" id="ARBA00022729"/>
    </source>
</evidence>
<keyword evidence="3" id="KW-0378">Hydrolase</keyword>
<evidence type="ECO:0000313" key="12">
    <source>
        <dbReference type="Proteomes" id="UP001157133"/>
    </source>
</evidence>
<protein>
    <recommendedName>
        <fullName evidence="6">pullulanase</fullName>
        <ecNumber evidence="6">3.2.1.41</ecNumber>
    </recommendedName>
    <alternativeName>
        <fullName evidence="7">Alpha-dextrin endo-1,6-alpha-glucosidase</fullName>
    </alternativeName>
    <alternativeName>
        <fullName evidence="8">Pullulan 6-glucanohydrolase</fullName>
    </alternativeName>
</protein>
<comment type="caution">
    <text evidence="11">The sequence shown here is derived from an EMBL/GenBank/DDBJ whole genome shotgun (WGS) entry which is preliminary data.</text>
</comment>
<dbReference type="InterPro" id="IPR013783">
    <property type="entry name" value="Ig-like_fold"/>
</dbReference>
<dbReference type="SUPFAM" id="SSF81296">
    <property type="entry name" value="E set domains"/>
    <property type="match status" value="2"/>
</dbReference>
<dbReference type="Gene3D" id="3.20.20.80">
    <property type="entry name" value="Glycosidases"/>
    <property type="match status" value="1"/>
</dbReference>
<dbReference type="InterPro" id="IPR017853">
    <property type="entry name" value="GH"/>
</dbReference>
<dbReference type="InterPro" id="IPR006047">
    <property type="entry name" value="GH13_cat_dom"/>
</dbReference>
<dbReference type="InterPro" id="IPR024561">
    <property type="entry name" value="Pullul_strch_C"/>
</dbReference>
<dbReference type="Pfam" id="PF11852">
    <property type="entry name" value="Pullul_strch_C"/>
    <property type="match status" value="1"/>
</dbReference>
<dbReference type="CDD" id="cd11341">
    <property type="entry name" value="AmyAc_Pullulanase_LD-like"/>
    <property type="match status" value="1"/>
</dbReference>
<evidence type="ECO:0000256" key="6">
    <source>
        <dbReference type="ARBA" id="ARBA00024062"/>
    </source>
</evidence>
<dbReference type="Gene3D" id="2.60.40.1180">
    <property type="entry name" value="Golgi alpha-mannosidase II"/>
    <property type="match status" value="1"/>
</dbReference>
<sequence>MLATTKIIKLLAVALVTVMLSACGGGGSDVAAGQTLLTCDVPQVPDASGTMCVDPEPLQCKAPLVPDALNEECVVGFDENAPLPSVTPTENQTILYYNRGDVGATNASDDPSYEGYRLHTWNNDSCDAYAAPFDSSDWANGHIHDGVDPNYGAYWILNLKEGYSDCANFIIHIGTDDAGKALGSSDLQMPLNQDDERFVRMNFTFHGVPTVFEYPVESLGFSASGNSAHWIDANTLVWKGYNDGVMSVKLHHSATAGIEQDDDGNITGASIDLTPVDLTDEQRALAPQVADWPAFQGDWEASDAKQVLKNQLLVVGYDAENKPALATGVQADKVLDVFYTQGDMDADEASLGVVYDNGEITANLWAPTAQNVALVVYDASKAETARHQMMEDTDTGIWSFTGDSALDRAFYQYEVTVYHYQTKAVETLMVTDPYSVSLSTNGIYSQFVNLADEDLMPDGWDSHDIPTIVNVEDAVIYEGHIRDFSALDQSTSEENRGKYLAFAEVDSAPVQHLQKLADNGVTHFHMLPANDIATVNEDSASIVDITDTVAALCEVNADAPVCGVEADDAVLSDVLASYEPYSNDAAMLVDAMRNFDSFNWGYDPKHFNVPDGIYASNPDGVARIIEMREMIQALHHTGLRVVLDVVYNHTNSAGTYDNSVLDKVVPGYYHSRDIETGSVIQSTCCNDTALDHRMMDKLMVDSLEMWTEHYKFDGFRFDIMSHGSKEQMLAARDAVQAIDADNYFYGEGWTRDDRGFTQANQLNMAGTEIATFNDRIREGIRTTHIFSNDADNPESYNKQDIVKLGMAGSLADYVLVNNNGVASTGAAYSPNMYAQDPADNINYISKHDNESLWDQLQLNLPFNYSMEDRVRIQNVSQSIILLSQGIPFLQMGGDFLRSKSLDRNTYDAGDWYNYVDFTLAGNNYNVGLPLDKGGRDDETLVSLATSANSQVAMTEMMFASEVFNEFLSVRTSSPLFRLTTSQDIIDRVGFHNIGSGQTQGLIVMSIDDGLGLTDLDPANDAIVVVVNTSENDASHTVATASGFTLHDTLANSVDSLVSSASFDAGEGQGTFNVPAYTTAVFVKVQGESQGEGLLATATSGAPDVEPYGDTTVYVRGEMNGWGEVDDFNYQGGGVYRTTITLSAGTYGFKVASGDWSTVNLGAPSSSENVVSVGEDFTLLPGSNDNLAITIDIEATYVFTIDANDIDNPVLHVRNEETFAGTPIFVRGGMNGWSEDNELTYIGDGKYIATITVDDNTHDFKVASADWSTVNLGAPSDDREVMAGDYKSLVQGSNDNFYMSFVAGEYTFYVDASDPQAPTLGVFNAPLFGATEVYIRGGMNGWGTADALSDNGDASFSVEIELNAERYEFKVASEDWSTVNLGADNASSEVSIDMPYTLTQGSNANLVVEADEAGTYVFTVTGPDPQSPTVTITKK</sequence>
<dbReference type="Gene3D" id="2.60.40.1110">
    <property type="match status" value="1"/>
</dbReference>
<comment type="catalytic activity">
    <reaction evidence="5">
        <text>Hydrolysis of (1-&gt;6)-alpha-D-glucosidic linkages in pullulan, amylopectin and glycogen, and in the alpha- and beta-limit dextrins of amylopectin and glycogen.</text>
        <dbReference type="EC" id="3.2.1.41"/>
    </reaction>
</comment>
<dbReference type="PANTHER" id="PTHR43002">
    <property type="entry name" value="GLYCOGEN DEBRANCHING ENZYME"/>
    <property type="match status" value="1"/>
</dbReference>
<dbReference type="SUPFAM" id="SSF49452">
    <property type="entry name" value="Starch-binding domain-like"/>
    <property type="match status" value="1"/>
</dbReference>
<evidence type="ECO:0000256" key="5">
    <source>
        <dbReference type="ARBA" id="ARBA00023965"/>
    </source>
</evidence>
<feature type="signal peptide" evidence="9">
    <location>
        <begin position="1"/>
        <end position="24"/>
    </location>
</feature>
<keyword evidence="4" id="KW-0326">Glycosidase</keyword>
<evidence type="ECO:0000256" key="3">
    <source>
        <dbReference type="ARBA" id="ARBA00022801"/>
    </source>
</evidence>
<evidence type="ECO:0000256" key="7">
    <source>
        <dbReference type="ARBA" id="ARBA00029618"/>
    </source>
</evidence>
<proteinExistence type="inferred from homology"/>
<dbReference type="Pfam" id="PF02922">
    <property type="entry name" value="CBM_48"/>
    <property type="match status" value="1"/>
</dbReference>
<dbReference type="InterPro" id="IPR040671">
    <property type="entry name" value="Pullulanase_N2"/>
</dbReference>
<comment type="similarity">
    <text evidence="1">Belongs to the glycosyl hydrolase 13 family.</text>
</comment>
<evidence type="ECO:0000259" key="10">
    <source>
        <dbReference type="SMART" id="SM00642"/>
    </source>
</evidence>
<dbReference type="PROSITE" id="PS51257">
    <property type="entry name" value="PROKAR_LIPOPROTEIN"/>
    <property type="match status" value="1"/>
</dbReference>
<evidence type="ECO:0000313" key="11">
    <source>
        <dbReference type="EMBL" id="GLX83326.1"/>
    </source>
</evidence>
<feature type="chain" id="PRO_5045830595" description="pullulanase" evidence="9">
    <location>
        <begin position="25"/>
        <end position="1434"/>
    </location>
</feature>
<dbReference type="InterPro" id="IPR013784">
    <property type="entry name" value="Carb-bd-like_fold"/>
</dbReference>
<evidence type="ECO:0000256" key="4">
    <source>
        <dbReference type="ARBA" id="ARBA00023295"/>
    </source>
</evidence>
<accession>A0ABQ6H8X1</accession>
<dbReference type="EMBL" id="BSSU01000014">
    <property type="protein sequence ID" value="GLX83326.1"/>
    <property type="molecule type" value="Genomic_DNA"/>
</dbReference>
<evidence type="ECO:0000256" key="8">
    <source>
        <dbReference type="ARBA" id="ARBA00031076"/>
    </source>
</evidence>
<dbReference type="CDD" id="cd02860">
    <property type="entry name" value="E_set_Pullulanase"/>
    <property type="match status" value="1"/>
</dbReference>
<dbReference type="Pfam" id="PF17967">
    <property type="entry name" value="Pullulanase_N2"/>
    <property type="match status" value="1"/>
</dbReference>
<dbReference type="CDD" id="cd10315">
    <property type="entry name" value="CBM41_pullulanase"/>
    <property type="match status" value="1"/>
</dbReference>
<dbReference type="InterPro" id="IPR004193">
    <property type="entry name" value="Glyco_hydro_13_N"/>
</dbReference>
<gene>
    <name evidence="11" type="ORF">theurythT_27780</name>
</gene>